<feature type="chain" id="PRO_5026929472" description="Hemolin" evidence="11">
    <location>
        <begin position="19"/>
        <end position="1033"/>
    </location>
</feature>
<keyword evidence="4" id="KW-1015">Disulfide bond</keyword>
<dbReference type="GO" id="GO:0005576">
    <property type="term" value="C:extracellular region"/>
    <property type="evidence" value="ECO:0007669"/>
    <property type="project" value="UniProtKB-SubCell"/>
</dbReference>
<dbReference type="CDD" id="cd00063">
    <property type="entry name" value="FN3"/>
    <property type="match status" value="2"/>
</dbReference>
<feature type="domain" description="Ig-like" evidence="12">
    <location>
        <begin position="108"/>
        <end position="207"/>
    </location>
</feature>
<keyword evidence="6" id="KW-0393">Immunoglobulin domain</keyword>
<dbReference type="InterPro" id="IPR036179">
    <property type="entry name" value="Ig-like_dom_sf"/>
</dbReference>
<keyword evidence="10" id="KW-0812">Transmembrane</keyword>
<dbReference type="InterPro" id="IPR003598">
    <property type="entry name" value="Ig_sub2"/>
</dbReference>
<evidence type="ECO:0000256" key="3">
    <source>
        <dbReference type="ARBA" id="ARBA00022737"/>
    </source>
</evidence>
<dbReference type="PROSITE" id="PS50835">
    <property type="entry name" value="IG_LIKE"/>
    <property type="match status" value="3"/>
</dbReference>
<feature type="domain" description="Fibronectin type-III" evidence="13">
    <location>
        <begin position="404"/>
        <end position="496"/>
    </location>
</feature>
<evidence type="ECO:0000256" key="8">
    <source>
        <dbReference type="ARBA" id="ARBA00068688"/>
    </source>
</evidence>
<keyword evidence="5" id="KW-0325">Glycoprotein</keyword>
<evidence type="ECO:0000259" key="12">
    <source>
        <dbReference type="PROSITE" id="PS50835"/>
    </source>
</evidence>
<dbReference type="PROSITE" id="PS50853">
    <property type="entry name" value="FN3"/>
    <property type="match status" value="2"/>
</dbReference>
<organism evidence="14 15">
    <name type="scientific">Bombyx mandarina</name>
    <name type="common">Wild silk moth</name>
    <name type="synonym">Wild silkworm</name>
    <dbReference type="NCBI Taxonomy" id="7092"/>
    <lineage>
        <taxon>Eukaryota</taxon>
        <taxon>Metazoa</taxon>
        <taxon>Ecdysozoa</taxon>
        <taxon>Arthropoda</taxon>
        <taxon>Hexapoda</taxon>
        <taxon>Insecta</taxon>
        <taxon>Pterygota</taxon>
        <taxon>Neoptera</taxon>
        <taxon>Endopterygota</taxon>
        <taxon>Lepidoptera</taxon>
        <taxon>Glossata</taxon>
        <taxon>Ditrysia</taxon>
        <taxon>Bombycoidea</taxon>
        <taxon>Bombycidae</taxon>
        <taxon>Bombycinae</taxon>
        <taxon>Bombyx</taxon>
    </lineage>
</organism>
<gene>
    <name evidence="15" type="primary">LOC114251607</name>
</gene>
<evidence type="ECO:0000256" key="10">
    <source>
        <dbReference type="SAM" id="Phobius"/>
    </source>
</evidence>
<dbReference type="FunFam" id="2.60.40.10:FF:000032">
    <property type="entry name" value="palladin isoform X1"/>
    <property type="match status" value="1"/>
</dbReference>
<dbReference type="InterPro" id="IPR013783">
    <property type="entry name" value="Ig-like_fold"/>
</dbReference>
<evidence type="ECO:0000256" key="2">
    <source>
        <dbReference type="ARBA" id="ARBA00022525"/>
    </source>
</evidence>
<dbReference type="Pfam" id="PF00041">
    <property type="entry name" value="fn3"/>
    <property type="match status" value="1"/>
</dbReference>
<evidence type="ECO:0000256" key="4">
    <source>
        <dbReference type="ARBA" id="ARBA00023157"/>
    </source>
</evidence>
<evidence type="ECO:0000256" key="9">
    <source>
        <dbReference type="SAM" id="MobiDB-lite"/>
    </source>
</evidence>
<dbReference type="InterPro" id="IPR013098">
    <property type="entry name" value="Ig_I-set"/>
</dbReference>
<dbReference type="SMART" id="SM00060">
    <property type="entry name" value="FN3"/>
    <property type="match status" value="4"/>
</dbReference>
<dbReference type="GeneID" id="114251607"/>
<proteinExistence type="inferred from homology"/>
<dbReference type="SUPFAM" id="SSF49265">
    <property type="entry name" value="Fibronectin type III"/>
    <property type="match status" value="2"/>
</dbReference>
<protein>
    <recommendedName>
        <fullName evidence="8">Hemolin</fullName>
    </recommendedName>
</protein>
<feature type="compositionally biased region" description="Basic and acidic residues" evidence="9">
    <location>
        <begin position="966"/>
        <end position="980"/>
    </location>
</feature>
<reference evidence="15" key="1">
    <citation type="submission" date="2025-08" db="UniProtKB">
        <authorList>
            <consortium name="RefSeq"/>
        </authorList>
    </citation>
    <scope>IDENTIFICATION</scope>
    <source>
        <tissue evidence="15">Silk gland</tissue>
    </source>
</reference>
<evidence type="ECO:0000256" key="1">
    <source>
        <dbReference type="ARBA" id="ARBA00004613"/>
    </source>
</evidence>
<evidence type="ECO:0000256" key="7">
    <source>
        <dbReference type="ARBA" id="ARBA00061228"/>
    </source>
</evidence>
<sequence>MAVTLLRVLVLGVIAAAADDLPVTWAPARTLLPCVVPDGETLVVRGPPLLLDSDDQNRLKPYVWIKDNEEIKQSLTNVTLEVLQKKDGTSEGVYQCGVRHHGLVLGYPIILKFAFIEKYVSVVPENSTVRAGQPFVLTCNISSGPSASITWLKGEEVISENDRYYYIDNKHQLLILNAKEQDAGVYWCKATNPVLNKSRNSSPALVQVEREEGQTGLAFLPLQQDTTIYVSKGSRVVLPCPVVGWPKPEIVWKLTPSIGRTAEQETIDQVLVLPSMQADLEGVFSCSVDGNNDLVKTYNVTITEPVNITLPPASKQVYRASTVRFNCTATGKPAPIITWYKDGKPLVLAGRKVVLTSFEGNRRELLIRSVTSDDAGVYQCFARNALQERGAWARLEVAGAGAEAPRGVRCAAAGPARVRVYWDLMDADVVAYTVQRSVSQGTMYPGVPRTTNEEIITVNEPLTPYKFQVTAYILTKNNKTIASDPSETVTCQGQGVPIKITRVNDERVVVSWHQFAEEHPGVLQWTLQYRTEDDNQIQNVTFDGSVHQYSFQALPGTELRVLGWKVLGIPENLSDVPWQRADLDRVPDGYVTAVPTNVRVTSLGSRDMIVTWRCDEAESSLDLYTFLVCVKDMEGNEDCIESKSNTATVDNLEPNSEYEVRVQARLPGQLVGGAFSDPVDISTQSEGIERFQDLNHKYINSTTIRVSWSSGSEKKFLVQYSNDLELPVDQWASVETSGNTILLTGLNLTKELHVMVTGYEPEGFREITTIPSEVPVVEDLHYTVGERGVTVQWRGRGPRVLRYTQNLTHSLDSWVELTVPHNSVTLTDLDPNVETYLVVAAPGTDQKSQVVTIPPHPSDYSTLYLGLGIVGGVLLLLVLAVAAICIWRHRKRFLTPDRSRRRNVSTTDGQGESCELQVYVLNDRAVRERLANGVKDAGEPLLNGTVHITENPSSKRPNGRARRGERRYEVAFDLSRHEESAAPPPDPPPPTHTPYDLSRRYNKLPDDNMNELPRPAPSSPEDTKVQPTLQPNG</sequence>
<keyword evidence="3" id="KW-0677">Repeat</keyword>
<dbReference type="KEGG" id="bman:114251607"/>
<dbReference type="InterPro" id="IPR036116">
    <property type="entry name" value="FN3_sf"/>
</dbReference>
<dbReference type="GO" id="GO:0098609">
    <property type="term" value="P:cell-cell adhesion"/>
    <property type="evidence" value="ECO:0007669"/>
    <property type="project" value="TreeGrafter"/>
</dbReference>
<dbReference type="Proteomes" id="UP000504629">
    <property type="component" value="Unplaced"/>
</dbReference>
<evidence type="ECO:0000313" key="15">
    <source>
        <dbReference type="RefSeq" id="XP_028041742.1"/>
    </source>
</evidence>
<accession>A0A6J2KLC0</accession>
<feature type="compositionally biased region" description="Polar residues" evidence="9">
    <location>
        <begin position="946"/>
        <end position="955"/>
    </location>
</feature>
<dbReference type="CDD" id="cd00096">
    <property type="entry name" value="Ig"/>
    <property type="match status" value="1"/>
</dbReference>
<feature type="compositionally biased region" description="Basic and acidic residues" evidence="9">
    <location>
        <begin position="997"/>
        <end position="1006"/>
    </location>
</feature>
<dbReference type="InterPro" id="IPR007110">
    <property type="entry name" value="Ig-like_dom"/>
</dbReference>
<feature type="domain" description="Ig-like" evidence="12">
    <location>
        <begin position="305"/>
        <end position="398"/>
    </location>
</feature>
<dbReference type="AlphaFoldDB" id="A0A6J2KLC0"/>
<comment type="subcellular location">
    <subcellularLocation>
        <location evidence="1">Secreted</location>
    </subcellularLocation>
</comment>
<dbReference type="RefSeq" id="XP_028041742.1">
    <property type="nucleotide sequence ID" value="XM_028185941.1"/>
</dbReference>
<comment type="similarity">
    <text evidence="7">Belongs to the hemolin family.</text>
</comment>
<name>A0A6J2KLC0_BOMMA</name>
<dbReference type="Gene3D" id="2.60.40.10">
    <property type="entry name" value="Immunoglobulins"/>
    <property type="match status" value="4"/>
</dbReference>
<keyword evidence="14" id="KW-1185">Reference proteome</keyword>
<dbReference type="SMART" id="SM00409">
    <property type="entry name" value="IG"/>
    <property type="match status" value="3"/>
</dbReference>
<keyword evidence="2" id="KW-0964">Secreted</keyword>
<keyword evidence="11" id="KW-0732">Signal</keyword>
<feature type="region of interest" description="Disordered" evidence="9">
    <location>
        <begin position="937"/>
        <end position="1033"/>
    </location>
</feature>
<feature type="transmembrane region" description="Helical" evidence="10">
    <location>
        <begin position="863"/>
        <end position="887"/>
    </location>
</feature>
<dbReference type="InterPro" id="IPR003961">
    <property type="entry name" value="FN3_dom"/>
</dbReference>
<feature type="domain" description="Fibronectin type-III" evidence="13">
    <location>
        <begin position="594"/>
        <end position="686"/>
    </location>
</feature>
<dbReference type="SMART" id="SM00408">
    <property type="entry name" value="IGc2"/>
    <property type="match status" value="3"/>
</dbReference>
<keyword evidence="10" id="KW-1133">Transmembrane helix</keyword>
<dbReference type="OrthoDB" id="438268at2759"/>
<dbReference type="SUPFAM" id="SSF48726">
    <property type="entry name" value="Immunoglobulin"/>
    <property type="match status" value="3"/>
</dbReference>
<evidence type="ECO:0000256" key="11">
    <source>
        <dbReference type="SAM" id="SignalP"/>
    </source>
</evidence>
<evidence type="ECO:0000256" key="5">
    <source>
        <dbReference type="ARBA" id="ARBA00023180"/>
    </source>
</evidence>
<evidence type="ECO:0000313" key="14">
    <source>
        <dbReference type="Proteomes" id="UP000504629"/>
    </source>
</evidence>
<dbReference type="Pfam" id="PF07679">
    <property type="entry name" value="I-set"/>
    <property type="match status" value="2"/>
</dbReference>
<feature type="domain" description="Ig-like" evidence="12">
    <location>
        <begin position="221"/>
        <end position="303"/>
    </location>
</feature>
<dbReference type="PANTHER" id="PTHR44170:SF6">
    <property type="entry name" value="CONTACTIN"/>
    <property type="match status" value="1"/>
</dbReference>
<evidence type="ECO:0000259" key="13">
    <source>
        <dbReference type="PROSITE" id="PS50853"/>
    </source>
</evidence>
<feature type="signal peptide" evidence="11">
    <location>
        <begin position="1"/>
        <end position="18"/>
    </location>
</feature>
<dbReference type="GO" id="GO:0009653">
    <property type="term" value="P:anatomical structure morphogenesis"/>
    <property type="evidence" value="ECO:0007669"/>
    <property type="project" value="UniProtKB-ARBA"/>
</dbReference>
<dbReference type="PANTHER" id="PTHR44170">
    <property type="entry name" value="PROTEIN SIDEKICK"/>
    <property type="match status" value="1"/>
</dbReference>
<feature type="compositionally biased region" description="Pro residues" evidence="9">
    <location>
        <begin position="982"/>
        <end position="992"/>
    </location>
</feature>
<keyword evidence="10" id="KW-0472">Membrane</keyword>
<dbReference type="InterPro" id="IPR003599">
    <property type="entry name" value="Ig_sub"/>
</dbReference>
<dbReference type="GO" id="GO:0030154">
    <property type="term" value="P:cell differentiation"/>
    <property type="evidence" value="ECO:0007669"/>
    <property type="project" value="UniProtKB-ARBA"/>
</dbReference>
<evidence type="ECO:0000256" key="6">
    <source>
        <dbReference type="ARBA" id="ARBA00023319"/>
    </source>
</evidence>